<dbReference type="InterPro" id="IPR022742">
    <property type="entry name" value="Hydrolase_4"/>
</dbReference>
<dbReference type="EMBL" id="SACR01000004">
    <property type="protein sequence ID" value="RVU45151.1"/>
    <property type="molecule type" value="Genomic_DNA"/>
</dbReference>
<feature type="domain" description="Serine aminopeptidase S33" evidence="1">
    <location>
        <begin position="42"/>
        <end position="145"/>
    </location>
</feature>
<dbReference type="AlphaFoldDB" id="A0A437REH3"/>
<dbReference type="SUPFAM" id="SSF53474">
    <property type="entry name" value="alpha/beta-Hydrolases"/>
    <property type="match status" value="1"/>
</dbReference>
<dbReference type="OrthoDB" id="9800435at2"/>
<accession>A0A437REH3</accession>
<sequence>MNAATQAVVLAGPAGRIEAAVDSPPPSTPVRGLAVVCHPHPLHGGTMHNKVVQTLARAFVSLGYRCVRFNFRGIGASEGGWDEGRGEIEDALAVVQAERAPGQALVLAGFSFGGYVASQAAARLRETPGALPARRLVLVGPAVRNFPMAAVPEDTLVIHGEADDVVPLSAVFDWARPAALPVTVLPGAGHFFHGQLPVLKQIVTGAWAAHADTPAP</sequence>
<dbReference type="InterPro" id="IPR029058">
    <property type="entry name" value="AB_hydrolase_fold"/>
</dbReference>
<dbReference type="Gene3D" id="3.40.50.1820">
    <property type="entry name" value="alpha/beta hydrolase"/>
    <property type="match status" value="1"/>
</dbReference>
<dbReference type="Pfam" id="PF12146">
    <property type="entry name" value="Hydrolase_4"/>
    <property type="match status" value="1"/>
</dbReference>
<dbReference type="GO" id="GO:0016787">
    <property type="term" value="F:hydrolase activity"/>
    <property type="evidence" value="ECO:0007669"/>
    <property type="project" value="UniProtKB-KW"/>
</dbReference>
<gene>
    <name evidence="2" type="ORF">EOE66_13440</name>
</gene>
<dbReference type="RefSeq" id="WP_128229252.1">
    <property type="nucleotide sequence ID" value="NZ_SACR01000004.1"/>
</dbReference>
<name>A0A437REH3_9BURK</name>
<proteinExistence type="predicted"/>
<keyword evidence="2" id="KW-0378">Hydrolase</keyword>
<dbReference type="Proteomes" id="UP000285575">
    <property type="component" value="Unassembled WGS sequence"/>
</dbReference>
<dbReference type="PANTHER" id="PTHR42103">
    <property type="entry name" value="ALPHA/BETA-HYDROLASES SUPERFAMILY PROTEIN"/>
    <property type="match status" value="1"/>
</dbReference>
<evidence type="ECO:0000313" key="3">
    <source>
        <dbReference type="Proteomes" id="UP000285575"/>
    </source>
</evidence>
<evidence type="ECO:0000313" key="2">
    <source>
        <dbReference type="EMBL" id="RVU45151.1"/>
    </source>
</evidence>
<evidence type="ECO:0000259" key="1">
    <source>
        <dbReference type="Pfam" id="PF12146"/>
    </source>
</evidence>
<organism evidence="2 3">
    <name type="scientific">Rubrivivax rivuli</name>
    <dbReference type="NCBI Taxonomy" id="1862385"/>
    <lineage>
        <taxon>Bacteria</taxon>
        <taxon>Pseudomonadati</taxon>
        <taxon>Pseudomonadota</taxon>
        <taxon>Betaproteobacteria</taxon>
        <taxon>Burkholderiales</taxon>
        <taxon>Sphaerotilaceae</taxon>
        <taxon>Rubrivivax</taxon>
    </lineage>
</organism>
<protein>
    <submittedName>
        <fullName evidence="2">Alpha/beta fold hydrolase</fullName>
    </submittedName>
</protein>
<dbReference type="PANTHER" id="PTHR42103:SF2">
    <property type="entry name" value="AB HYDROLASE-1 DOMAIN-CONTAINING PROTEIN"/>
    <property type="match status" value="1"/>
</dbReference>
<comment type="caution">
    <text evidence="2">The sequence shown here is derived from an EMBL/GenBank/DDBJ whole genome shotgun (WGS) entry which is preliminary data.</text>
</comment>
<keyword evidence="3" id="KW-1185">Reference proteome</keyword>
<reference evidence="2 3" key="1">
    <citation type="submission" date="2019-01" db="EMBL/GenBank/DDBJ databases">
        <authorList>
            <person name="Chen W.-M."/>
        </authorList>
    </citation>
    <scope>NUCLEOTIDE SEQUENCE [LARGE SCALE GENOMIC DNA]</scope>
    <source>
        <strain evidence="2 3">KYPY4</strain>
    </source>
</reference>